<dbReference type="GO" id="GO:0003677">
    <property type="term" value="F:DNA binding"/>
    <property type="evidence" value="ECO:0007669"/>
    <property type="project" value="InterPro"/>
</dbReference>
<dbReference type="SUPFAM" id="SSF56349">
    <property type="entry name" value="DNA breaking-rejoining enzymes"/>
    <property type="match status" value="1"/>
</dbReference>
<feature type="compositionally biased region" description="Polar residues" evidence="2">
    <location>
        <begin position="83"/>
        <end position="103"/>
    </location>
</feature>
<keyword evidence="1" id="KW-0233">DNA recombination</keyword>
<proteinExistence type="predicted"/>
<dbReference type="Proteomes" id="UP000238164">
    <property type="component" value="Chromosome 1"/>
</dbReference>
<name>A0A2N9JJC1_9ACTN</name>
<evidence type="ECO:0000259" key="3">
    <source>
        <dbReference type="Pfam" id="PF00589"/>
    </source>
</evidence>
<keyword evidence="5" id="KW-1185">Reference proteome</keyword>
<accession>A0A2N9JJC1</accession>
<sequence length="124" mass="13908">MTNFLDSVDWPRLMTKLGWPNFRFHDLRGTAISQWIAAGIPLTTVRELAGHASLSTTNLYARSADSALAEAKKLADSHIARNLTATKRMTQPTHPQEAQTSNRTPEDADPEPQRTRQTRNRGVR</sequence>
<reference evidence="4 5" key="1">
    <citation type="submission" date="2018-02" db="EMBL/GenBank/DDBJ databases">
        <authorList>
            <person name="Cohen D.B."/>
            <person name="Kent A.D."/>
        </authorList>
    </citation>
    <scope>NUCLEOTIDE SEQUENCE [LARGE SCALE GENOMIC DNA]</scope>
    <source>
        <strain evidence="4">1</strain>
    </source>
</reference>
<dbReference type="InterPro" id="IPR013762">
    <property type="entry name" value="Integrase-like_cat_sf"/>
</dbReference>
<protein>
    <recommendedName>
        <fullName evidence="3">Tyr recombinase domain-containing protein</fullName>
    </recommendedName>
</protein>
<dbReference type="GO" id="GO:0006310">
    <property type="term" value="P:DNA recombination"/>
    <property type="evidence" value="ECO:0007669"/>
    <property type="project" value="UniProtKB-KW"/>
</dbReference>
<organism evidence="4 5">
    <name type="scientific">Micropruina glycogenica</name>
    <dbReference type="NCBI Taxonomy" id="75385"/>
    <lineage>
        <taxon>Bacteria</taxon>
        <taxon>Bacillati</taxon>
        <taxon>Actinomycetota</taxon>
        <taxon>Actinomycetes</taxon>
        <taxon>Propionibacteriales</taxon>
        <taxon>Nocardioidaceae</taxon>
        <taxon>Micropruina</taxon>
    </lineage>
</organism>
<feature type="region of interest" description="Disordered" evidence="2">
    <location>
        <begin position="81"/>
        <end position="124"/>
    </location>
</feature>
<dbReference type="GO" id="GO:0015074">
    <property type="term" value="P:DNA integration"/>
    <property type="evidence" value="ECO:0007669"/>
    <property type="project" value="InterPro"/>
</dbReference>
<evidence type="ECO:0000313" key="4">
    <source>
        <dbReference type="EMBL" id="SPD87673.1"/>
    </source>
</evidence>
<dbReference type="InterPro" id="IPR011010">
    <property type="entry name" value="DNA_brk_join_enz"/>
</dbReference>
<dbReference type="InterPro" id="IPR002104">
    <property type="entry name" value="Integrase_catalytic"/>
</dbReference>
<evidence type="ECO:0000313" key="5">
    <source>
        <dbReference type="Proteomes" id="UP000238164"/>
    </source>
</evidence>
<dbReference type="AlphaFoldDB" id="A0A2N9JJC1"/>
<evidence type="ECO:0000256" key="2">
    <source>
        <dbReference type="SAM" id="MobiDB-lite"/>
    </source>
</evidence>
<dbReference type="Pfam" id="PF00589">
    <property type="entry name" value="Phage_integrase"/>
    <property type="match status" value="1"/>
</dbReference>
<dbReference type="Gene3D" id="1.10.443.10">
    <property type="entry name" value="Intergrase catalytic core"/>
    <property type="match status" value="1"/>
</dbReference>
<evidence type="ECO:0000256" key="1">
    <source>
        <dbReference type="ARBA" id="ARBA00023172"/>
    </source>
</evidence>
<gene>
    <name evidence="4" type="ORF">MPLG2_2643</name>
</gene>
<dbReference type="OrthoDB" id="148546at2"/>
<dbReference type="KEGG" id="mgg:MPLG2_2643"/>
<feature type="domain" description="Tyr recombinase" evidence="3">
    <location>
        <begin position="18"/>
        <end position="65"/>
    </location>
</feature>
<dbReference type="EMBL" id="LT985188">
    <property type="protein sequence ID" value="SPD87673.1"/>
    <property type="molecule type" value="Genomic_DNA"/>
</dbReference>